<sequence length="265" mass="28519">MTDHDTRDARRARLEAATKGDTVTIPDGWEKPDGPELSLRASRADLRPGDVLTNDGTDVMEWALGKPARHRDGNVIWYTSRTLARLGLEPDRTRTPDVDAGPRVSVSESVPEGTAILGDFSQEPETTTRGEKARAARDADADDATQDEDGESTSFGSVTVTVTPDTAAFEARLDALSAQADELAARIATLPETYELDEYQRERVAALEQALRVLESRRAGKGAEAGSLAAMFGKRADVPLVGKRDLVDVAAFIANGDVVFPEVKA</sequence>
<feature type="compositionally biased region" description="Basic and acidic residues" evidence="1">
    <location>
        <begin position="126"/>
        <end position="139"/>
    </location>
</feature>
<dbReference type="RefSeq" id="WP_343905598.1">
    <property type="nucleotide sequence ID" value="NZ_BAAAIS010000003.1"/>
</dbReference>
<evidence type="ECO:0000313" key="2">
    <source>
        <dbReference type="EMBL" id="MFD1836235.1"/>
    </source>
</evidence>
<keyword evidence="3" id="KW-1185">Reference proteome</keyword>
<protein>
    <submittedName>
        <fullName evidence="2">Uncharacterized protein</fullName>
    </submittedName>
</protein>
<reference evidence="3" key="1">
    <citation type="journal article" date="2019" name="Int. J. Syst. Evol. Microbiol.">
        <title>The Global Catalogue of Microorganisms (GCM) 10K type strain sequencing project: providing services to taxonomists for standard genome sequencing and annotation.</title>
        <authorList>
            <consortium name="The Broad Institute Genomics Platform"/>
            <consortium name="The Broad Institute Genome Sequencing Center for Infectious Disease"/>
            <person name="Wu L."/>
            <person name="Ma J."/>
        </authorList>
    </citation>
    <scope>NUCLEOTIDE SEQUENCE [LARGE SCALE GENOMIC DNA]</scope>
    <source>
        <strain evidence="3">JCM 11650</strain>
    </source>
</reference>
<evidence type="ECO:0000256" key="1">
    <source>
        <dbReference type="SAM" id="MobiDB-lite"/>
    </source>
</evidence>
<evidence type="ECO:0000313" key="3">
    <source>
        <dbReference type="Proteomes" id="UP001597280"/>
    </source>
</evidence>
<name>A0ABW4Q1P5_9MICO</name>
<feature type="compositionally biased region" description="Basic and acidic residues" evidence="1">
    <location>
        <begin position="1"/>
        <end position="18"/>
    </location>
</feature>
<organism evidence="2 3">
    <name type="scientific">Brachybacterium rhamnosum</name>
    <dbReference type="NCBI Taxonomy" id="173361"/>
    <lineage>
        <taxon>Bacteria</taxon>
        <taxon>Bacillati</taxon>
        <taxon>Actinomycetota</taxon>
        <taxon>Actinomycetes</taxon>
        <taxon>Micrococcales</taxon>
        <taxon>Dermabacteraceae</taxon>
        <taxon>Brachybacterium</taxon>
    </lineage>
</organism>
<dbReference type="EMBL" id="JBHUFL010000003">
    <property type="protein sequence ID" value="MFD1836235.1"/>
    <property type="molecule type" value="Genomic_DNA"/>
</dbReference>
<proteinExistence type="predicted"/>
<feature type="region of interest" description="Disordered" evidence="1">
    <location>
        <begin position="114"/>
        <end position="159"/>
    </location>
</feature>
<dbReference type="Proteomes" id="UP001597280">
    <property type="component" value="Unassembled WGS sequence"/>
</dbReference>
<feature type="region of interest" description="Disordered" evidence="1">
    <location>
        <begin position="1"/>
        <end position="36"/>
    </location>
</feature>
<accession>A0ABW4Q1P5</accession>
<gene>
    <name evidence="2" type="ORF">ACFSDA_14285</name>
</gene>
<feature type="compositionally biased region" description="Acidic residues" evidence="1">
    <location>
        <begin position="140"/>
        <end position="151"/>
    </location>
</feature>
<comment type="caution">
    <text evidence="2">The sequence shown here is derived from an EMBL/GenBank/DDBJ whole genome shotgun (WGS) entry which is preliminary data.</text>
</comment>